<dbReference type="RefSeq" id="WP_089961113.1">
    <property type="nucleotide sequence ID" value="NZ_FNAV01000010.1"/>
</dbReference>
<organism evidence="1 2">
    <name type="scientific">Salipiger thiooxidans</name>
    <dbReference type="NCBI Taxonomy" id="282683"/>
    <lineage>
        <taxon>Bacteria</taxon>
        <taxon>Pseudomonadati</taxon>
        <taxon>Pseudomonadota</taxon>
        <taxon>Alphaproteobacteria</taxon>
        <taxon>Rhodobacterales</taxon>
        <taxon>Roseobacteraceae</taxon>
        <taxon>Salipiger</taxon>
    </lineage>
</organism>
<protein>
    <submittedName>
        <fullName evidence="1">Uncharacterized protein</fullName>
    </submittedName>
</protein>
<evidence type="ECO:0000313" key="1">
    <source>
        <dbReference type="EMBL" id="SDE97032.1"/>
    </source>
</evidence>
<dbReference type="Proteomes" id="UP000198994">
    <property type="component" value="Unassembled WGS sequence"/>
</dbReference>
<reference evidence="2" key="1">
    <citation type="submission" date="2016-10" db="EMBL/GenBank/DDBJ databases">
        <authorList>
            <person name="Varghese N."/>
            <person name="Submissions S."/>
        </authorList>
    </citation>
    <scope>NUCLEOTIDE SEQUENCE [LARGE SCALE GENOMIC DNA]</scope>
    <source>
        <strain evidence="2">DSM 10146</strain>
    </source>
</reference>
<keyword evidence="2" id="KW-1185">Reference proteome</keyword>
<evidence type="ECO:0000313" key="2">
    <source>
        <dbReference type="Proteomes" id="UP000198994"/>
    </source>
</evidence>
<name>A0A1G7H9D2_9RHOB</name>
<proteinExistence type="predicted"/>
<dbReference type="EMBL" id="FNAV01000010">
    <property type="protein sequence ID" value="SDE97032.1"/>
    <property type="molecule type" value="Genomic_DNA"/>
</dbReference>
<gene>
    <name evidence="1" type="ORF">SAMN04488105_110154</name>
</gene>
<accession>A0A1G7H9D2</accession>
<dbReference type="AlphaFoldDB" id="A0A1G7H9D2"/>
<sequence>MSNAHLPDLRAEVSAQYELDYIPRGSDTLLVVLAPTPRLVLMKYPFAQSSLHLADRFLSFYTNAPYRNVNAIVTFARARGYLRLLFIGSSKGGSGALLWSSIAQEVQRDMAVQCIAFSPQTMLFPHNPVLDELPSYRISLDRLEGKGRAHLAKDFRRFGNIQDFIRGRTALTTVYYSSGYGMDVAEAQRLRRVPGLRLIPVDLPFHGSIMPFTLKSGDEAAIERLADKLYTDATRDQDLARSLPERREDFVSSLRKLSAASLNDVIAETLARGTGGRRKRLRLMNGLFRLYRRQGWV</sequence>
<dbReference type="OrthoDB" id="5052909at2"/>